<dbReference type="PROSITE" id="PS51352">
    <property type="entry name" value="THIOREDOXIN_2"/>
    <property type="match status" value="1"/>
</dbReference>
<organism evidence="3 4">
    <name type="scientific">Nitrospira tepida</name>
    <dbReference type="NCBI Taxonomy" id="2973512"/>
    <lineage>
        <taxon>Bacteria</taxon>
        <taxon>Pseudomonadati</taxon>
        <taxon>Nitrospirota</taxon>
        <taxon>Nitrospiria</taxon>
        <taxon>Nitrospirales</taxon>
        <taxon>Nitrospiraceae</taxon>
        <taxon>Nitrospira</taxon>
    </lineage>
</organism>
<dbReference type="Pfam" id="PF13462">
    <property type="entry name" value="Thioredoxin_4"/>
    <property type="match status" value="1"/>
</dbReference>
<reference evidence="3" key="1">
    <citation type="submission" date="2022-10" db="EMBL/GenBank/DDBJ databases">
        <authorList>
            <person name="Koch H."/>
        </authorList>
    </citation>
    <scope>NUCLEOTIDE SEQUENCE</scope>
    <source>
        <strain evidence="3">DNF</strain>
    </source>
</reference>
<dbReference type="EMBL" id="OX365700">
    <property type="protein sequence ID" value="CAI4030526.1"/>
    <property type="molecule type" value="Genomic_DNA"/>
</dbReference>
<dbReference type="PANTHER" id="PTHR35891">
    <property type="entry name" value="THIOL:DISULFIDE INTERCHANGE PROTEIN DSBA"/>
    <property type="match status" value="1"/>
</dbReference>
<dbReference type="Proteomes" id="UP001179121">
    <property type="component" value="Chromosome"/>
</dbReference>
<dbReference type="InterPro" id="IPR013766">
    <property type="entry name" value="Thioredoxin_domain"/>
</dbReference>
<keyword evidence="4" id="KW-1185">Reference proteome</keyword>
<keyword evidence="1" id="KW-0732">Signal</keyword>
<dbReference type="SUPFAM" id="SSF52833">
    <property type="entry name" value="Thioredoxin-like"/>
    <property type="match status" value="1"/>
</dbReference>
<sequence>MNRGGQIWKVVALAWLAGLWSVSAGPAVAALEKADKAELKGKYELLNEPSTHVKGKVKLVEFADFYCPHCHHFEEAGLPVLKKEFGDKLEATMVGFPVFRQMLPTPFEMYEQAKTMGKGEEMKKVLFRTIHTDKVKFLDKSLRAVLIKEVGLDPVAFEQGLESGKPIKALEEGKRWGERINLQQTPTLLLDGNIKVTDINPENVKLVIQSILDQDAKKK</sequence>
<dbReference type="RefSeq" id="WP_289267510.1">
    <property type="nucleotide sequence ID" value="NZ_OX365700.1"/>
</dbReference>
<dbReference type="InterPro" id="IPR050824">
    <property type="entry name" value="Thiol_disulfide_DsbA"/>
</dbReference>
<evidence type="ECO:0000259" key="2">
    <source>
        <dbReference type="PROSITE" id="PS51352"/>
    </source>
</evidence>
<feature type="signal peptide" evidence="1">
    <location>
        <begin position="1"/>
        <end position="29"/>
    </location>
</feature>
<evidence type="ECO:0000256" key="1">
    <source>
        <dbReference type="SAM" id="SignalP"/>
    </source>
</evidence>
<dbReference type="Gene3D" id="3.40.30.10">
    <property type="entry name" value="Glutaredoxin"/>
    <property type="match status" value="1"/>
</dbReference>
<feature type="domain" description="Thioredoxin" evidence="2">
    <location>
        <begin position="22"/>
        <end position="213"/>
    </location>
</feature>
<dbReference type="KEGG" id="nti:DNFV4_00954"/>
<dbReference type="InterPro" id="IPR012336">
    <property type="entry name" value="Thioredoxin-like_fold"/>
</dbReference>
<gene>
    <name evidence="3" type="ORF">DNFV4_00954</name>
</gene>
<dbReference type="InterPro" id="IPR036249">
    <property type="entry name" value="Thioredoxin-like_sf"/>
</dbReference>
<dbReference type="AlphaFoldDB" id="A0AA86MX08"/>
<proteinExistence type="predicted"/>
<accession>A0AA86MX08</accession>
<name>A0AA86MX08_9BACT</name>
<evidence type="ECO:0000313" key="3">
    <source>
        <dbReference type="EMBL" id="CAI4030526.1"/>
    </source>
</evidence>
<protein>
    <submittedName>
        <fullName evidence="3">Thioredoxin domain-containing protein</fullName>
    </submittedName>
</protein>
<feature type="chain" id="PRO_5041682107" evidence="1">
    <location>
        <begin position="30"/>
        <end position="219"/>
    </location>
</feature>
<dbReference type="PANTHER" id="PTHR35891:SF3">
    <property type="entry name" value="THIOL:DISULFIDE INTERCHANGE PROTEIN DSBL"/>
    <property type="match status" value="1"/>
</dbReference>
<evidence type="ECO:0000313" key="4">
    <source>
        <dbReference type="Proteomes" id="UP001179121"/>
    </source>
</evidence>